<protein>
    <submittedName>
        <fullName evidence="1">Uncharacterized protein</fullName>
    </submittedName>
</protein>
<gene>
    <name evidence="1" type="ORF">PEVE_00007796</name>
</gene>
<dbReference type="EMBL" id="CALNXI010001520">
    <property type="protein sequence ID" value="CAH3171245.1"/>
    <property type="molecule type" value="Genomic_DNA"/>
</dbReference>
<name>A0ABN8R1G9_9CNID</name>
<dbReference type="Gene3D" id="2.130.10.10">
    <property type="entry name" value="YVTN repeat-like/Quinoprotein amine dehydrogenase"/>
    <property type="match status" value="1"/>
</dbReference>
<comment type="caution">
    <text evidence="1">The sequence shown here is derived from an EMBL/GenBank/DDBJ whole genome shotgun (WGS) entry which is preliminary data.</text>
</comment>
<proteinExistence type="predicted"/>
<dbReference type="InterPro" id="IPR015943">
    <property type="entry name" value="WD40/YVTN_repeat-like_dom_sf"/>
</dbReference>
<dbReference type="InterPro" id="IPR036322">
    <property type="entry name" value="WD40_repeat_dom_sf"/>
</dbReference>
<dbReference type="Proteomes" id="UP001159427">
    <property type="component" value="Unassembled WGS sequence"/>
</dbReference>
<sequence length="102" mass="11680">MQKQEHYRNAPIEKRRPFSHLWHCTFISDDTCVISGSILTVQLFDVKSGELLTEIDVESRVICLAACPFNRVFAIGLPDSTPNFKVIRVHLPRGEDRGNLER</sequence>
<evidence type="ECO:0000313" key="1">
    <source>
        <dbReference type="EMBL" id="CAH3171245.1"/>
    </source>
</evidence>
<keyword evidence="2" id="KW-1185">Reference proteome</keyword>
<dbReference type="SUPFAM" id="SSF50978">
    <property type="entry name" value="WD40 repeat-like"/>
    <property type="match status" value="1"/>
</dbReference>
<reference evidence="1 2" key="1">
    <citation type="submission" date="2022-05" db="EMBL/GenBank/DDBJ databases">
        <authorList>
            <consortium name="Genoscope - CEA"/>
            <person name="William W."/>
        </authorList>
    </citation>
    <scope>NUCLEOTIDE SEQUENCE [LARGE SCALE GENOMIC DNA]</scope>
</reference>
<evidence type="ECO:0000313" key="2">
    <source>
        <dbReference type="Proteomes" id="UP001159427"/>
    </source>
</evidence>
<organism evidence="1 2">
    <name type="scientific">Porites evermanni</name>
    <dbReference type="NCBI Taxonomy" id="104178"/>
    <lineage>
        <taxon>Eukaryota</taxon>
        <taxon>Metazoa</taxon>
        <taxon>Cnidaria</taxon>
        <taxon>Anthozoa</taxon>
        <taxon>Hexacorallia</taxon>
        <taxon>Scleractinia</taxon>
        <taxon>Fungiina</taxon>
        <taxon>Poritidae</taxon>
        <taxon>Porites</taxon>
    </lineage>
</organism>
<accession>A0ABN8R1G9</accession>